<comment type="caution">
    <text evidence="3">The sequence shown here is derived from an EMBL/GenBank/DDBJ whole genome shotgun (WGS) entry which is preliminary data.</text>
</comment>
<feature type="transmembrane region" description="Helical" evidence="2">
    <location>
        <begin position="282"/>
        <end position="300"/>
    </location>
</feature>
<keyword evidence="2" id="KW-0812">Transmembrane</keyword>
<protein>
    <submittedName>
        <fullName evidence="3">ABC transporter permease</fullName>
    </submittedName>
</protein>
<feature type="transmembrane region" description="Helical" evidence="2">
    <location>
        <begin position="389"/>
        <end position="410"/>
    </location>
</feature>
<keyword evidence="2" id="KW-0472">Membrane</keyword>
<dbReference type="RefSeq" id="WP_212019534.1">
    <property type="nucleotide sequence ID" value="NZ_JAAFYZ010000239.1"/>
</dbReference>
<feature type="transmembrane region" description="Helical" evidence="2">
    <location>
        <begin position="198"/>
        <end position="217"/>
    </location>
</feature>
<keyword evidence="4" id="KW-1185">Reference proteome</keyword>
<name>A0ABS5L4E4_9ACTN</name>
<reference evidence="3 4" key="1">
    <citation type="submission" date="2020-02" db="EMBL/GenBank/DDBJ databases">
        <title>Acidophilic actinobacteria isolated from forest soil.</title>
        <authorList>
            <person name="Golinska P."/>
        </authorList>
    </citation>
    <scope>NUCLEOTIDE SEQUENCE [LARGE SCALE GENOMIC DNA]</scope>
    <source>
        <strain evidence="3 4">NL8</strain>
    </source>
</reference>
<feature type="transmembrane region" description="Helical" evidence="2">
    <location>
        <begin position="229"/>
        <end position="246"/>
    </location>
</feature>
<dbReference type="Proteomes" id="UP000730482">
    <property type="component" value="Unassembled WGS sequence"/>
</dbReference>
<feature type="transmembrane region" description="Helical" evidence="2">
    <location>
        <begin position="171"/>
        <end position="192"/>
    </location>
</feature>
<feature type="transmembrane region" description="Helical" evidence="2">
    <location>
        <begin position="506"/>
        <end position="526"/>
    </location>
</feature>
<evidence type="ECO:0000256" key="1">
    <source>
        <dbReference type="SAM" id="MobiDB-lite"/>
    </source>
</evidence>
<sequence>MNTATAPDAAEKAERKKASKSKNTLKKTSKKTSKFATEPGAQKNSDDGLRVLLKLASHRDRIMLPVWMYALLATVGGTAYSLKKLYPAQADRDKLGASIGTNPSLRALYGPLYDTHTLGALTAWRTLGFGGLLVGIMVVLLITRHTRAEEESGRLELLGSGAVGRNAPLSAALSIAVGACFGIGLLAVVVMLVLGQGIAGALALGGCLFAVGVAFAGTQAIAVQLTETGRAANGIGALILGVAYLLRTVGDAAGNSGGAGWVAWLSPFGWIERVHPWAGNRWWVIGVTLAAGVVAAGIGYRVQNARDLGGGLLPQRPGPPSAGPGLRGVFGLGRRLQQPTLLGWMAGLFVFGIVMGSIAKGIDQLLNENQQAEKIIGRYGGVRGLTDSYLATAISFLGMAAAFYAVQAVLRLRGEETSGRAEPVLSGAAGRLAWAGSHLVFPAIGSALVMAAGGLGTGVGAGWVLGDFWGWVGRMVKAGLITTPALWVIAAAGVALFGLRPKWTSAAYGVFGLTVFIANLGPLVNAGQWLVDLTPFAHIPKVPGGAFHWAPLVWMTLVSVVLTGAGLVGFRRRDVSSD</sequence>
<feature type="transmembrane region" description="Helical" evidence="2">
    <location>
        <begin position="122"/>
        <end position="142"/>
    </location>
</feature>
<evidence type="ECO:0000313" key="3">
    <source>
        <dbReference type="EMBL" id="MBS2553213.1"/>
    </source>
</evidence>
<proteinExistence type="predicted"/>
<feature type="transmembrane region" description="Helical" evidence="2">
    <location>
        <begin position="478"/>
        <end position="499"/>
    </location>
</feature>
<dbReference type="EMBL" id="JAAFYZ010000239">
    <property type="protein sequence ID" value="MBS2553213.1"/>
    <property type="molecule type" value="Genomic_DNA"/>
</dbReference>
<feature type="compositionally biased region" description="Basic residues" evidence="1">
    <location>
        <begin position="17"/>
        <end position="33"/>
    </location>
</feature>
<keyword evidence="2" id="KW-1133">Transmembrane helix</keyword>
<evidence type="ECO:0000256" key="2">
    <source>
        <dbReference type="SAM" id="Phobius"/>
    </source>
</evidence>
<evidence type="ECO:0000313" key="4">
    <source>
        <dbReference type="Proteomes" id="UP000730482"/>
    </source>
</evidence>
<gene>
    <name evidence="3" type="ORF">KGQ19_40810</name>
</gene>
<feature type="transmembrane region" description="Helical" evidence="2">
    <location>
        <begin position="439"/>
        <end position="466"/>
    </location>
</feature>
<feature type="transmembrane region" description="Helical" evidence="2">
    <location>
        <begin position="62"/>
        <end position="82"/>
    </location>
</feature>
<organism evidence="3 4">
    <name type="scientific">Catenulispora pinistramenti</name>
    <dbReference type="NCBI Taxonomy" id="2705254"/>
    <lineage>
        <taxon>Bacteria</taxon>
        <taxon>Bacillati</taxon>
        <taxon>Actinomycetota</taxon>
        <taxon>Actinomycetes</taxon>
        <taxon>Catenulisporales</taxon>
        <taxon>Catenulisporaceae</taxon>
        <taxon>Catenulispora</taxon>
    </lineage>
</organism>
<feature type="region of interest" description="Disordered" evidence="1">
    <location>
        <begin position="1"/>
        <end position="44"/>
    </location>
</feature>
<feature type="transmembrane region" description="Helical" evidence="2">
    <location>
        <begin position="341"/>
        <end position="359"/>
    </location>
</feature>
<feature type="transmembrane region" description="Helical" evidence="2">
    <location>
        <begin position="546"/>
        <end position="570"/>
    </location>
</feature>
<accession>A0ABS5L4E4</accession>